<feature type="region of interest" description="Disordered" evidence="1">
    <location>
        <begin position="80"/>
        <end position="117"/>
    </location>
</feature>
<keyword evidence="2" id="KW-0732">Signal</keyword>
<name>A0ABN3JNB6_9ACTN</name>
<evidence type="ECO:0000313" key="4">
    <source>
        <dbReference type="Proteomes" id="UP001500460"/>
    </source>
</evidence>
<evidence type="ECO:0008006" key="5">
    <source>
        <dbReference type="Google" id="ProtNLM"/>
    </source>
</evidence>
<protein>
    <recommendedName>
        <fullName evidence="5">Secreted protein</fullName>
    </recommendedName>
</protein>
<evidence type="ECO:0000256" key="1">
    <source>
        <dbReference type="SAM" id="MobiDB-lite"/>
    </source>
</evidence>
<keyword evidence="4" id="KW-1185">Reference proteome</keyword>
<feature type="region of interest" description="Disordered" evidence="1">
    <location>
        <begin position="28"/>
        <end position="56"/>
    </location>
</feature>
<sequence>MTRRASSPVPTARRALVVLAAAGAALGAGAATAGADTEPSARAAQTRPAAPGQAGPQAVRLLVDTIGHVLGPIVRLNPDQAVSPDQAVNPEQAVSSGPAADGARTGGADGSRQGDGA</sequence>
<feature type="signal peptide" evidence="2">
    <location>
        <begin position="1"/>
        <end position="30"/>
    </location>
</feature>
<feature type="compositionally biased region" description="Gly residues" evidence="1">
    <location>
        <begin position="104"/>
        <end position="117"/>
    </location>
</feature>
<feature type="chain" id="PRO_5046456345" description="Secreted protein" evidence="2">
    <location>
        <begin position="31"/>
        <end position="117"/>
    </location>
</feature>
<evidence type="ECO:0000313" key="3">
    <source>
        <dbReference type="EMBL" id="GAA2434713.1"/>
    </source>
</evidence>
<proteinExistence type="predicted"/>
<reference evidence="3 4" key="1">
    <citation type="journal article" date="2019" name="Int. J. Syst. Evol. Microbiol.">
        <title>The Global Catalogue of Microorganisms (GCM) 10K type strain sequencing project: providing services to taxonomists for standard genome sequencing and annotation.</title>
        <authorList>
            <consortium name="The Broad Institute Genomics Platform"/>
            <consortium name="The Broad Institute Genome Sequencing Center for Infectious Disease"/>
            <person name="Wu L."/>
            <person name="Ma J."/>
        </authorList>
    </citation>
    <scope>NUCLEOTIDE SEQUENCE [LARGE SCALE GENOMIC DNA]</scope>
    <source>
        <strain evidence="3 4">JCM 6922</strain>
    </source>
</reference>
<comment type="caution">
    <text evidence="3">The sequence shown here is derived from an EMBL/GenBank/DDBJ whole genome shotgun (WGS) entry which is preliminary data.</text>
</comment>
<dbReference type="RefSeq" id="WP_344602522.1">
    <property type="nucleotide sequence ID" value="NZ_BAAATK010000013.1"/>
</dbReference>
<dbReference type="InterPro" id="IPR006311">
    <property type="entry name" value="TAT_signal"/>
</dbReference>
<gene>
    <name evidence="3" type="ORF">GCM10010421_25080</name>
</gene>
<dbReference type="EMBL" id="BAAATK010000013">
    <property type="protein sequence ID" value="GAA2434713.1"/>
    <property type="molecule type" value="Genomic_DNA"/>
</dbReference>
<organism evidence="3 4">
    <name type="scientific">Streptomyces glaucus</name>
    <dbReference type="NCBI Taxonomy" id="284029"/>
    <lineage>
        <taxon>Bacteria</taxon>
        <taxon>Bacillati</taxon>
        <taxon>Actinomycetota</taxon>
        <taxon>Actinomycetes</taxon>
        <taxon>Kitasatosporales</taxon>
        <taxon>Streptomycetaceae</taxon>
        <taxon>Streptomyces</taxon>
    </lineage>
</organism>
<dbReference type="Proteomes" id="UP001500460">
    <property type="component" value="Unassembled WGS sequence"/>
</dbReference>
<accession>A0ABN3JNB6</accession>
<evidence type="ECO:0000256" key="2">
    <source>
        <dbReference type="SAM" id="SignalP"/>
    </source>
</evidence>
<dbReference type="PROSITE" id="PS51318">
    <property type="entry name" value="TAT"/>
    <property type="match status" value="1"/>
</dbReference>